<organism evidence="2 3">
    <name type="scientific">Trachymyrmex cornetzi</name>
    <dbReference type="NCBI Taxonomy" id="471704"/>
    <lineage>
        <taxon>Eukaryota</taxon>
        <taxon>Metazoa</taxon>
        <taxon>Ecdysozoa</taxon>
        <taxon>Arthropoda</taxon>
        <taxon>Hexapoda</taxon>
        <taxon>Insecta</taxon>
        <taxon>Pterygota</taxon>
        <taxon>Neoptera</taxon>
        <taxon>Endopterygota</taxon>
        <taxon>Hymenoptera</taxon>
        <taxon>Apocrita</taxon>
        <taxon>Aculeata</taxon>
        <taxon>Formicoidea</taxon>
        <taxon>Formicidae</taxon>
        <taxon>Myrmicinae</taxon>
        <taxon>Trachymyrmex</taxon>
    </lineage>
</organism>
<feature type="transmembrane region" description="Helical" evidence="1">
    <location>
        <begin position="37"/>
        <end position="57"/>
    </location>
</feature>
<sequence>MADITATRSTAAAAAAVPARSITRRVKRRAGVSSGPTWLPLAASLALGLFSPFLSFLPPESFILEYLGRFSKQRLFNEQQFRNLKKTIYISIRHETRFTLLVVLSDETASVRLAVKKKSR</sequence>
<keyword evidence="3" id="KW-1185">Reference proteome</keyword>
<evidence type="ECO:0000256" key="1">
    <source>
        <dbReference type="SAM" id="Phobius"/>
    </source>
</evidence>
<keyword evidence="1" id="KW-0472">Membrane</keyword>
<gene>
    <name evidence="2" type="ORF">ALC57_15831</name>
</gene>
<dbReference type="AlphaFoldDB" id="A0A151IW07"/>
<keyword evidence="1" id="KW-0812">Transmembrane</keyword>
<dbReference type="EMBL" id="KQ980880">
    <property type="protein sequence ID" value="KYN11989.1"/>
    <property type="molecule type" value="Genomic_DNA"/>
</dbReference>
<protein>
    <submittedName>
        <fullName evidence="2">Uncharacterized protein</fullName>
    </submittedName>
</protein>
<dbReference type="Proteomes" id="UP000078492">
    <property type="component" value="Unassembled WGS sequence"/>
</dbReference>
<proteinExistence type="predicted"/>
<accession>A0A151IW07</accession>
<name>A0A151IW07_9HYME</name>
<keyword evidence="1" id="KW-1133">Transmembrane helix</keyword>
<evidence type="ECO:0000313" key="3">
    <source>
        <dbReference type="Proteomes" id="UP000078492"/>
    </source>
</evidence>
<reference evidence="2 3" key="1">
    <citation type="submission" date="2015-09" db="EMBL/GenBank/DDBJ databases">
        <title>Trachymyrmex cornetzi WGS genome.</title>
        <authorList>
            <person name="Nygaard S."/>
            <person name="Hu H."/>
            <person name="Boomsma J."/>
            <person name="Zhang G."/>
        </authorList>
    </citation>
    <scope>NUCLEOTIDE SEQUENCE [LARGE SCALE GENOMIC DNA]</scope>
    <source>
        <strain evidence="2">Tcor2-1</strain>
        <tissue evidence="2">Whole body</tissue>
    </source>
</reference>
<evidence type="ECO:0000313" key="2">
    <source>
        <dbReference type="EMBL" id="KYN11989.1"/>
    </source>
</evidence>